<dbReference type="AlphaFoldDB" id="A0A240EGB7"/>
<organism evidence="2 3">
    <name type="scientific">Vibrio thalassae</name>
    <dbReference type="NCBI Taxonomy" id="1243014"/>
    <lineage>
        <taxon>Bacteria</taxon>
        <taxon>Pseudomonadati</taxon>
        <taxon>Pseudomonadota</taxon>
        <taxon>Gammaproteobacteria</taxon>
        <taxon>Vibrionales</taxon>
        <taxon>Vibrionaceae</taxon>
        <taxon>Vibrio</taxon>
    </lineage>
</organism>
<keyword evidence="3" id="KW-1185">Reference proteome</keyword>
<feature type="signal peptide" evidence="1">
    <location>
        <begin position="1"/>
        <end position="20"/>
    </location>
</feature>
<protein>
    <submittedName>
        <fullName evidence="2">Uncharacterized protein</fullName>
    </submittedName>
</protein>
<gene>
    <name evidence="2" type="ORF">VTH8203_01353</name>
</gene>
<evidence type="ECO:0000313" key="2">
    <source>
        <dbReference type="EMBL" id="SNX47738.1"/>
    </source>
</evidence>
<dbReference type="RefSeq" id="WP_096992982.1">
    <property type="nucleotide sequence ID" value="NZ_JBHSII010000006.1"/>
</dbReference>
<reference evidence="3" key="1">
    <citation type="submission" date="2016-06" db="EMBL/GenBank/DDBJ databases">
        <authorList>
            <person name="Rodrigo-Torres L."/>
            <person name="Arahal R.D."/>
            <person name="Lucena T."/>
        </authorList>
    </citation>
    <scope>NUCLEOTIDE SEQUENCE [LARGE SCALE GENOMIC DNA]</scope>
    <source>
        <strain evidence="3">CECT8203</strain>
    </source>
</reference>
<evidence type="ECO:0000256" key="1">
    <source>
        <dbReference type="SAM" id="SignalP"/>
    </source>
</evidence>
<proteinExistence type="predicted"/>
<dbReference type="OrthoDB" id="7064820at2"/>
<feature type="chain" id="PRO_5013145231" evidence="1">
    <location>
        <begin position="21"/>
        <end position="112"/>
    </location>
</feature>
<name>A0A240EGB7_9VIBR</name>
<keyword evidence="1" id="KW-0732">Signal</keyword>
<dbReference type="Proteomes" id="UP000219336">
    <property type="component" value="Unassembled WGS sequence"/>
</dbReference>
<accession>A0A240EGB7</accession>
<sequence>MKKLILAAVCCLFYALTPLNDTQASQSMTSMTPHEPETVCRVENPANAGIKCKNSDVFLFLPNLVGNNSNLPVIVSAIFCNFRYPIITTPDAVTCVFSDSRKASWSEYGVAE</sequence>
<evidence type="ECO:0000313" key="3">
    <source>
        <dbReference type="Proteomes" id="UP000219336"/>
    </source>
</evidence>
<dbReference type="EMBL" id="OANU01000012">
    <property type="protein sequence ID" value="SNX47738.1"/>
    <property type="molecule type" value="Genomic_DNA"/>
</dbReference>